<dbReference type="HOGENOM" id="CLU_2333240_0_0_1"/>
<dbReference type="OrthoDB" id="10505869at2759"/>
<accession>B0XW66</accession>
<keyword evidence="2" id="KW-1185">Reference proteome</keyword>
<evidence type="ECO:0000313" key="2">
    <source>
        <dbReference type="Proteomes" id="UP000001699"/>
    </source>
</evidence>
<proteinExistence type="predicted"/>
<evidence type="ECO:0000313" key="1">
    <source>
        <dbReference type="EMBL" id="EDP54318.1"/>
    </source>
</evidence>
<dbReference type="Proteomes" id="UP000001699">
    <property type="component" value="Unassembled WGS sequence"/>
</dbReference>
<dbReference type="AlphaFoldDB" id="B0XW66"/>
<name>B0XW66_ASPFC</name>
<reference evidence="1 2" key="1">
    <citation type="journal article" date="2008" name="PLoS Genet.">
        <title>Genomic islands in the pathogenic filamentous fungus Aspergillus fumigatus.</title>
        <authorList>
            <person name="Fedorova N.D."/>
            <person name="Khaldi N."/>
            <person name="Joardar V.S."/>
            <person name="Maiti R."/>
            <person name="Amedeo P."/>
            <person name="Anderson M.J."/>
            <person name="Crabtree J."/>
            <person name="Silva J.C."/>
            <person name="Badger J.H."/>
            <person name="Albarraq A."/>
            <person name="Angiuoli S."/>
            <person name="Bussey H."/>
            <person name="Bowyer P."/>
            <person name="Cotty P.J."/>
            <person name="Dyer P.S."/>
            <person name="Egan A."/>
            <person name="Galens K."/>
            <person name="Fraser-Liggett C.M."/>
            <person name="Haas B.J."/>
            <person name="Inman J.M."/>
            <person name="Kent R."/>
            <person name="Lemieux S."/>
            <person name="Malavazi I."/>
            <person name="Orvis J."/>
            <person name="Roemer T."/>
            <person name="Ronning C.M."/>
            <person name="Sundaram J.P."/>
            <person name="Sutton G."/>
            <person name="Turner G."/>
            <person name="Venter J.C."/>
            <person name="White O.R."/>
            <person name="Whitty B.R."/>
            <person name="Youngman P."/>
            <person name="Wolfe K.H."/>
            <person name="Goldman G.H."/>
            <person name="Wortman J.R."/>
            <person name="Jiang B."/>
            <person name="Denning D.W."/>
            <person name="Nierman W.C."/>
        </authorList>
    </citation>
    <scope>NUCLEOTIDE SEQUENCE [LARGE SCALE GENOMIC DNA]</scope>
    <source>
        <strain evidence="2">CBS 144.89 / FGSC A1163 / CEA10</strain>
    </source>
</reference>
<sequence>MDPWAVMMMNEPFLQICDPISIRLDLLFHPLSLFYLFLFSNCSPWEARTGQPIWDQAGLRTGLTFGVDFRDLRSDSYLSIPRPLVTWSGNPIMRDSIY</sequence>
<protein>
    <submittedName>
        <fullName evidence="1">Uncharacterized protein</fullName>
    </submittedName>
</protein>
<dbReference type="EMBL" id="DS499595">
    <property type="protein sequence ID" value="EDP54318.1"/>
    <property type="molecule type" value="Genomic_DNA"/>
</dbReference>
<dbReference type="VEuPathDB" id="FungiDB:AFUB_023740"/>
<organism evidence="1 2">
    <name type="scientific">Aspergillus fumigatus (strain CBS 144.89 / FGSC A1163 / CEA10)</name>
    <name type="common">Neosartorya fumigata</name>
    <dbReference type="NCBI Taxonomy" id="451804"/>
    <lineage>
        <taxon>Eukaryota</taxon>
        <taxon>Fungi</taxon>
        <taxon>Dikarya</taxon>
        <taxon>Ascomycota</taxon>
        <taxon>Pezizomycotina</taxon>
        <taxon>Eurotiomycetes</taxon>
        <taxon>Eurotiomycetidae</taxon>
        <taxon>Eurotiales</taxon>
        <taxon>Aspergillaceae</taxon>
        <taxon>Aspergillus</taxon>
        <taxon>Aspergillus subgen. Fumigati</taxon>
    </lineage>
</organism>
<gene>
    <name evidence="1" type="ORF">AFUB_023740</name>
</gene>